<evidence type="ECO:0000259" key="4">
    <source>
        <dbReference type="PROSITE" id="PS01124"/>
    </source>
</evidence>
<dbReference type="PROSITE" id="PS01124">
    <property type="entry name" value="HTH_ARAC_FAMILY_2"/>
    <property type="match status" value="1"/>
</dbReference>
<accession>A0A7W7IN74</accession>
<evidence type="ECO:0000256" key="1">
    <source>
        <dbReference type="ARBA" id="ARBA00023015"/>
    </source>
</evidence>
<evidence type="ECO:0000256" key="3">
    <source>
        <dbReference type="ARBA" id="ARBA00023163"/>
    </source>
</evidence>
<proteinExistence type="predicted"/>
<dbReference type="SMART" id="SM00342">
    <property type="entry name" value="HTH_ARAC"/>
    <property type="match status" value="1"/>
</dbReference>
<dbReference type="GO" id="GO:0043565">
    <property type="term" value="F:sequence-specific DNA binding"/>
    <property type="evidence" value="ECO:0007669"/>
    <property type="project" value="InterPro"/>
</dbReference>
<dbReference type="SUPFAM" id="SSF46689">
    <property type="entry name" value="Homeodomain-like"/>
    <property type="match status" value="1"/>
</dbReference>
<dbReference type="EMBL" id="JACHKY010000002">
    <property type="protein sequence ID" value="MBB4797218.1"/>
    <property type="molecule type" value="Genomic_DNA"/>
</dbReference>
<dbReference type="GO" id="GO:0003700">
    <property type="term" value="F:DNA-binding transcription factor activity"/>
    <property type="evidence" value="ECO:0007669"/>
    <property type="project" value="InterPro"/>
</dbReference>
<keyword evidence="2 5" id="KW-0238">DNA-binding</keyword>
<gene>
    <name evidence="5" type="ORF">HNP32_000942</name>
</gene>
<dbReference type="PANTHER" id="PTHR46796:SF13">
    <property type="entry name" value="HTH-TYPE TRANSCRIPTIONAL ACTIVATOR RHAS"/>
    <property type="match status" value="1"/>
</dbReference>
<dbReference type="PANTHER" id="PTHR46796">
    <property type="entry name" value="HTH-TYPE TRANSCRIPTIONAL ACTIVATOR RHAS-RELATED"/>
    <property type="match status" value="1"/>
</dbReference>
<keyword evidence="6" id="KW-1185">Reference proteome</keyword>
<dbReference type="InterPro" id="IPR018060">
    <property type="entry name" value="HTH_AraC"/>
</dbReference>
<evidence type="ECO:0000313" key="6">
    <source>
        <dbReference type="Proteomes" id="UP000539957"/>
    </source>
</evidence>
<name>A0A7W7IN74_9CAUL</name>
<dbReference type="RefSeq" id="WP_184267664.1">
    <property type="nucleotide sequence ID" value="NZ_JACHKY010000002.1"/>
</dbReference>
<dbReference type="AlphaFoldDB" id="A0A7W7IN74"/>
<keyword evidence="1" id="KW-0805">Transcription regulation</keyword>
<keyword evidence="3" id="KW-0804">Transcription</keyword>
<dbReference type="InterPro" id="IPR050204">
    <property type="entry name" value="AraC_XylS_family_regulators"/>
</dbReference>
<evidence type="ECO:0000256" key="2">
    <source>
        <dbReference type="ARBA" id="ARBA00023125"/>
    </source>
</evidence>
<evidence type="ECO:0000313" key="5">
    <source>
        <dbReference type="EMBL" id="MBB4797218.1"/>
    </source>
</evidence>
<protein>
    <submittedName>
        <fullName evidence="5">AraC-like DNA-binding protein</fullName>
    </submittedName>
</protein>
<feature type="domain" description="HTH araC/xylS-type" evidence="4">
    <location>
        <begin position="101"/>
        <end position="202"/>
    </location>
</feature>
<comment type="caution">
    <text evidence="5">The sequence shown here is derived from an EMBL/GenBank/DDBJ whole genome shotgun (WGS) entry which is preliminary data.</text>
</comment>
<organism evidence="5 6">
    <name type="scientific">Brevundimonas bullata</name>
    <dbReference type="NCBI Taxonomy" id="13160"/>
    <lineage>
        <taxon>Bacteria</taxon>
        <taxon>Pseudomonadati</taxon>
        <taxon>Pseudomonadota</taxon>
        <taxon>Alphaproteobacteria</taxon>
        <taxon>Caulobacterales</taxon>
        <taxon>Caulobacteraceae</taxon>
        <taxon>Brevundimonas</taxon>
    </lineage>
</organism>
<sequence>MAAVEGVLDLWEHYQVSACRVDIPPDGCRDIIVSLPSSGPNSWTLFALADTTERKVVASDTTLLGARLRPGAILDAENFLGLAQQSTSPPDDMLKRLEEFVRVDSHVEEALALLAQSEIRMGQCARQAGVSERSFQRLVVENTGKTPVFWRQLARARRAAKSLFSTDDMAAVAYENGFSDQAHLSREMRRWFGCSPSTIRQDAQLNAALSQSGYA</sequence>
<dbReference type="Pfam" id="PF12833">
    <property type="entry name" value="HTH_18"/>
    <property type="match status" value="1"/>
</dbReference>
<reference evidence="5 6" key="1">
    <citation type="submission" date="2020-08" db="EMBL/GenBank/DDBJ databases">
        <title>Functional genomics of gut bacteria from endangered species of beetles.</title>
        <authorList>
            <person name="Carlos-Shanley C."/>
        </authorList>
    </citation>
    <scope>NUCLEOTIDE SEQUENCE [LARGE SCALE GENOMIC DNA]</scope>
    <source>
        <strain evidence="5 6">S00123</strain>
    </source>
</reference>
<dbReference type="Proteomes" id="UP000539957">
    <property type="component" value="Unassembled WGS sequence"/>
</dbReference>
<dbReference type="Gene3D" id="1.10.10.60">
    <property type="entry name" value="Homeodomain-like"/>
    <property type="match status" value="1"/>
</dbReference>
<dbReference type="InterPro" id="IPR009057">
    <property type="entry name" value="Homeodomain-like_sf"/>
</dbReference>